<protein>
    <recommendedName>
        <fullName evidence="5">pectate lyase</fullName>
        <ecNumber evidence="5">4.2.2.2</ecNumber>
    </recommendedName>
</protein>
<evidence type="ECO:0000256" key="11">
    <source>
        <dbReference type="RuleBase" id="RU361173"/>
    </source>
</evidence>
<evidence type="ECO:0000256" key="2">
    <source>
        <dbReference type="ARBA" id="ARBA00001913"/>
    </source>
</evidence>
<keyword evidence="11" id="KW-0119">Carbohydrate metabolism</keyword>
<evidence type="ECO:0000256" key="7">
    <source>
        <dbReference type="ARBA" id="ARBA00022723"/>
    </source>
</evidence>
<dbReference type="PANTHER" id="PTHR31683">
    <property type="entry name" value="PECTATE LYASE 18-RELATED"/>
    <property type="match status" value="1"/>
</dbReference>
<feature type="domain" description="Pectate lyase" evidence="13">
    <location>
        <begin position="42"/>
        <end position="254"/>
    </location>
</feature>
<reference evidence="14" key="1">
    <citation type="submission" date="2022-10" db="EMBL/GenBank/DDBJ databases">
        <title>Tapping the CABI collections for fungal endophytes: first genome assemblies for Collariella, Neodidymelliopsis, Ascochyta clinopodiicola, Didymella pomorum, Didymosphaeria variabile, Neocosmospora piperis and Neocucurbitaria cava.</title>
        <authorList>
            <person name="Hill R."/>
        </authorList>
    </citation>
    <scope>NUCLEOTIDE SEQUENCE</scope>
    <source>
        <strain evidence="14">IMI 356815</strain>
    </source>
</reference>
<dbReference type="InterPro" id="IPR011050">
    <property type="entry name" value="Pectin_lyase_fold/virulence"/>
</dbReference>
<comment type="cofactor">
    <cofactor evidence="2">
        <name>Ca(2+)</name>
        <dbReference type="ChEBI" id="CHEBI:29108"/>
    </cofactor>
</comment>
<dbReference type="InterPro" id="IPR045032">
    <property type="entry name" value="PEL"/>
</dbReference>
<dbReference type="GO" id="GO:0005576">
    <property type="term" value="C:extracellular region"/>
    <property type="evidence" value="ECO:0007669"/>
    <property type="project" value="UniProtKB-SubCell"/>
</dbReference>
<keyword evidence="9" id="KW-0106">Calcium</keyword>
<feature type="chain" id="PRO_5040816810" description="pectate lyase" evidence="12">
    <location>
        <begin position="21"/>
        <end position="310"/>
    </location>
</feature>
<dbReference type="GO" id="GO:0030570">
    <property type="term" value="F:pectate lyase activity"/>
    <property type="evidence" value="ECO:0007669"/>
    <property type="project" value="UniProtKB-EC"/>
</dbReference>
<evidence type="ECO:0000256" key="12">
    <source>
        <dbReference type="SAM" id="SignalP"/>
    </source>
</evidence>
<evidence type="ECO:0000256" key="4">
    <source>
        <dbReference type="ARBA" id="ARBA00010980"/>
    </source>
</evidence>
<feature type="signal peptide" evidence="12">
    <location>
        <begin position="1"/>
        <end position="20"/>
    </location>
</feature>
<dbReference type="FunFam" id="2.160.20.10:FF:000036">
    <property type="entry name" value="Pectate lyase A"/>
    <property type="match status" value="1"/>
</dbReference>
<keyword evidence="15" id="KW-1185">Reference proteome</keyword>
<evidence type="ECO:0000256" key="3">
    <source>
        <dbReference type="ARBA" id="ARBA00004613"/>
    </source>
</evidence>
<evidence type="ECO:0000256" key="10">
    <source>
        <dbReference type="ARBA" id="ARBA00023239"/>
    </source>
</evidence>
<evidence type="ECO:0000256" key="5">
    <source>
        <dbReference type="ARBA" id="ARBA00012272"/>
    </source>
</evidence>
<comment type="subcellular location">
    <subcellularLocation>
        <location evidence="3 11">Secreted</location>
    </subcellularLocation>
</comment>
<dbReference type="Pfam" id="PF00544">
    <property type="entry name" value="Pectate_lyase_4"/>
    <property type="match status" value="1"/>
</dbReference>
<evidence type="ECO:0000313" key="14">
    <source>
        <dbReference type="EMBL" id="KAJ4353753.1"/>
    </source>
</evidence>
<evidence type="ECO:0000313" key="15">
    <source>
        <dbReference type="Proteomes" id="UP001140513"/>
    </source>
</evidence>
<evidence type="ECO:0000259" key="13">
    <source>
        <dbReference type="SMART" id="SM00656"/>
    </source>
</evidence>
<comment type="catalytic activity">
    <reaction evidence="1">
        <text>Eliminative cleavage of (1-&gt;4)-alpha-D-galacturonan to give oligosaccharides with 4-deoxy-alpha-D-galact-4-enuronosyl groups at their non-reducing ends.</text>
        <dbReference type="EC" id="4.2.2.2"/>
    </reaction>
</comment>
<dbReference type="EC" id="4.2.2.2" evidence="5"/>
<comment type="similarity">
    <text evidence="4 11">Belongs to the polysaccharide lyase 1 family.</text>
</comment>
<dbReference type="InterPro" id="IPR002022">
    <property type="entry name" value="Pec_lyase"/>
</dbReference>
<keyword evidence="10 11" id="KW-0456">Lyase</keyword>
<dbReference type="RefSeq" id="XP_056071527.1">
    <property type="nucleotide sequence ID" value="XM_056214260.1"/>
</dbReference>
<keyword evidence="6 11" id="KW-0964">Secreted</keyword>
<comment type="caution">
    <text evidence="14">The sequence shown here is derived from an EMBL/GenBank/DDBJ whole genome shotgun (WGS) entry which is preliminary data.</text>
</comment>
<evidence type="ECO:0000256" key="9">
    <source>
        <dbReference type="ARBA" id="ARBA00022837"/>
    </source>
</evidence>
<evidence type="ECO:0000256" key="6">
    <source>
        <dbReference type="ARBA" id="ARBA00022525"/>
    </source>
</evidence>
<evidence type="ECO:0000256" key="1">
    <source>
        <dbReference type="ARBA" id="ARBA00000695"/>
    </source>
</evidence>
<name>A0A9W9CBS4_9PLEO</name>
<dbReference type="Proteomes" id="UP001140513">
    <property type="component" value="Unassembled WGS sequence"/>
</dbReference>
<organism evidence="14 15">
    <name type="scientific">Didymosphaeria variabile</name>
    <dbReference type="NCBI Taxonomy" id="1932322"/>
    <lineage>
        <taxon>Eukaryota</taxon>
        <taxon>Fungi</taxon>
        <taxon>Dikarya</taxon>
        <taxon>Ascomycota</taxon>
        <taxon>Pezizomycotina</taxon>
        <taxon>Dothideomycetes</taxon>
        <taxon>Pleosporomycetidae</taxon>
        <taxon>Pleosporales</taxon>
        <taxon>Massarineae</taxon>
        <taxon>Didymosphaeriaceae</taxon>
        <taxon>Didymosphaeria</taxon>
    </lineage>
</organism>
<dbReference type="Gene3D" id="2.160.20.10">
    <property type="entry name" value="Single-stranded right-handed beta-helix, Pectin lyase-like"/>
    <property type="match status" value="1"/>
</dbReference>
<keyword evidence="11" id="KW-0624">Polysaccharide degradation</keyword>
<dbReference type="SUPFAM" id="SSF51126">
    <property type="entry name" value="Pectin lyase-like"/>
    <property type="match status" value="1"/>
</dbReference>
<dbReference type="InterPro" id="IPR012334">
    <property type="entry name" value="Pectin_lyas_fold"/>
</dbReference>
<accession>A0A9W9CBS4</accession>
<dbReference type="PANTHER" id="PTHR31683:SF18">
    <property type="entry name" value="PECTATE LYASE 21-RELATED"/>
    <property type="match status" value="1"/>
</dbReference>
<gene>
    <name evidence="14" type="ORF">N0V89_005483</name>
</gene>
<evidence type="ECO:0000256" key="8">
    <source>
        <dbReference type="ARBA" id="ARBA00022729"/>
    </source>
</evidence>
<dbReference type="GO" id="GO:0000272">
    <property type="term" value="P:polysaccharide catabolic process"/>
    <property type="evidence" value="ECO:0007669"/>
    <property type="project" value="UniProtKB-KW"/>
</dbReference>
<dbReference type="GO" id="GO:0046872">
    <property type="term" value="F:metal ion binding"/>
    <property type="evidence" value="ECO:0007669"/>
    <property type="project" value="UniProtKB-KW"/>
</dbReference>
<keyword evidence="7" id="KW-0479">Metal-binding</keyword>
<proteinExistence type="inferred from homology"/>
<dbReference type="AlphaFoldDB" id="A0A9W9CBS4"/>
<keyword evidence="8 12" id="KW-0732">Signal</keyword>
<dbReference type="GeneID" id="80909013"/>
<sequence length="310" mass="32930">MFTPKKLFSLLAATCGVVTAASITDVCMVGYCTLGSGTSGGKGGETVTVTSLAALTSAVADSTPRIVVVSGTISGAVKVLVGSNKSIIGRNSGHLLGIGLFLNHSSNVIIRNTIHSKVLSTYEDAITVKYSTNVWVDHVDLSNDRDHDKDYYDGLVDVTRASDYVTISNSYLHDHWKGSLVGHSDNNQAEDTGHLRVTYANNHFYNLYSRGPMFRIGTGHLFNNFWQDLDDGVRTRAGAQLLIESSVFEGTNDDIIAKDGYAVVRDVDLGQGTNEAPTGTLTSVPYSYSLLGSANVKAAVVGVAGATLTL</sequence>
<dbReference type="EMBL" id="JAPEUX010000004">
    <property type="protein sequence ID" value="KAJ4353753.1"/>
    <property type="molecule type" value="Genomic_DNA"/>
</dbReference>
<dbReference type="SMART" id="SM00656">
    <property type="entry name" value="Amb_all"/>
    <property type="match status" value="1"/>
</dbReference>
<dbReference type="OrthoDB" id="1637350at2759"/>